<gene>
    <name evidence="3 4" type="primary">LOC115750350</name>
</gene>
<dbReference type="SMART" id="SM01162">
    <property type="entry name" value="DUF1771"/>
    <property type="match status" value="1"/>
</dbReference>
<feature type="domain" description="DUF1771" evidence="1">
    <location>
        <begin position="328"/>
        <end position="393"/>
    </location>
</feature>
<evidence type="ECO:0000259" key="1">
    <source>
        <dbReference type="SMART" id="SM01162"/>
    </source>
</evidence>
<dbReference type="Proteomes" id="UP000827889">
    <property type="component" value="Chromosome 3"/>
</dbReference>
<dbReference type="InterPro" id="IPR013899">
    <property type="entry name" value="DUF1771"/>
</dbReference>
<name>A0A8B8QAF2_9MYRT</name>
<dbReference type="GeneID" id="115750350"/>
<organism evidence="2 3">
    <name type="scientific">Rhodamnia argentea</name>
    <dbReference type="NCBI Taxonomy" id="178133"/>
    <lineage>
        <taxon>Eukaryota</taxon>
        <taxon>Viridiplantae</taxon>
        <taxon>Streptophyta</taxon>
        <taxon>Embryophyta</taxon>
        <taxon>Tracheophyta</taxon>
        <taxon>Spermatophyta</taxon>
        <taxon>Magnoliopsida</taxon>
        <taxon>eudicotyledons</taxon>
        <taxon>Gunneridae</taxon>
        <taxon>Pentapetalae</taxon>
        <taxon>rosids</taxon>
        <taxon>malvids</taxon>
        <taxon>Myrtales</taxon>
        <taxon>Myrtaceae</taxon>
        <taxon>Myrtoideae</taxon>
        <taxon>Myrteae</taxon>
        <taxon>Australasian group</taxon>
        <taxon>Rhodamnia</taxon>
    </lineage>
</organism>
<evidence type="ECO:0000313" key="3">
    <source>
        <dbReference type="RefSeq" id="XP_030543498.1"/>
    </source>
</evidence>
<dbReference type="KEGG" id="rarg:115750350"/>
<evidence type="ECO:0000313" key="2">
    <source>
        <dbReference type="Proteomes" id="UP000827889"/>
    </source>
</evidence>
<dbReference type="AlphaFoldDB" id="A0A8B8QAF2"/>
<accession>A0A8B8QAF2</accession>
<evidence type="ECO:0000313" key="4">
    <source>
        <dbReference type="RefSeq" id="XP_030543499.1"/>
    </source>
</evidence>
<sequence>MDASGLMVQKSDDDQKGLKVLLDVFGSVFSLEEIASAYLKAGRNADVAGSMLSDTKGSSFASTADDTHCVAKSQLSEEFSCGNFSEKLVQADGNPRYSKQKGLPISVGTISGVIGKDYVRSTSLANGSRMAGKPLKLDSKVLPASELSGNASKLDASKDDQMHQDMEDFLFKMLGDGFQLDRDVIREVLGKCGYNMEKSMDKLFDLSAAVLKRGNNFLGKSKKEVLQRPTVMQSADISEGVPGTYGGKLNGGQRQRNNLEEEVLASLFTNSGGQTESCSPVKTAKRSKAFGEVVAAPLPDSFLFDKKDVVDLQQDNNEDVEDLVEEDSYEVLRRAVEEYRATMREYYKAAVEAFAKGDRARAGKLLEQGHFFRKKAREADEESYQKIFETRNKDTVDFMLLDLHEHGALEAIRLLRRHLSSLAGIPTISYLKVIIETNEEDVSKGARKRLVMKLLAKESIQWTEEGNAGIILIPLTNIDPKLLSFAKK</sequence>
<proteinExistence type="predicted"/>
<dbReference type="RefSeq" id="XP_030543498.1">
    <property type="nucleotide sequence ID" value="XM_030687638.1"/>
</dbReference>
<protein>
    <submittedName>
        <fullName evidence="3 4">Nuclear RNA export factor SDE5 isoform X1</fullName>
    </submittedName>
</protein>
<reference evidence="3 4" key="1">
    <citation type="submission" date="2025-04" db="UniProtKB">
        <authorList>
            <consortium name="RefSeq"/>
        </authorList>
    </citation>
    <scope>IDENTIFICATION</scope>
</reference>
<dbReference type="OrthoDB" id="1928104at2759"/>
<dbReference type="Pfam" id="PF08590">
    <property type="entry name" value="DUF1771"/>
    <property type="match status" value="1"/>
</dbReference>
<dbReference type="Gene3D" id="3.30.1370.110">
    <property type="match status" value="1"/>
</dbReference>
<dbReference type="PANTHER" id="PTHR47872">
    <property type="entry name" value="NUCLEAR RNA EXPORT FACTOR SDE5-RELATED"/>
    <property type="match status" value="1"/>
</dbReference>
<dbReference type="PANTHER" id="PTHR47872:SF3">
    <property type="entry name" value="NUCLEAR RNA EXPORT FACTOR SDE5 ISOFORM X1"/>
    <property type="match status" value="1"/>
</dbReference>
<keyword evidence="2" id="KW-1185">Reference proteome</keyword>
<dbReference type="InterPro" id="IPR036063">
    <property type="entry name" value="Smr_dom_sf"/>
</dbReference>
<dbReference type="RefSeq" id="XP_030543499.1">
    <property type="nucleotide sequence ID" value="XM_030687639.1"/>
</dbReference>